<dbReference type="InterPro" id="IPR001680">
    <property type="entry name" value="WD40_rpt"/>
</dbReference>
<organism evidence="8 9">
    <name type="scientific">Penicillium brasilianum</name>
    <dbReference type="NCBI Taxonomy" id="104259"/>
    <lineage>
        <taxon>Eukaryota</taxon>
        <taxon>Fungi</taxon>
        <taxon>Dikarya</taxon>
        <taxon>Ascomycota</taxon>
        <taxon>Pezizomycotina</taxon>
        <taxon>Eurotiomycetes</taxon>
        <taxon>Eurotiomycetidae</taxon>
        <taxon>Eurotiales</taxon>
        <taxon>Aspergillaceae</taxon>
        <taxon>Penicillium</taxon>
    </lineage>
</organism>
<protein>
    <recommendedName>
        <fullName evidence="5">Small ribosomal subunit protein bS18m</fullName>
    </recommendedName>
</protein>
<keyword evidence="4" id="KW-0687">Ribonucleoprotein</keyword>
<feature type="repeat" description="WD" evidence="7">
    <location>
        <begin position="433"/>
        <end position="474"/>
    </location>
</feature>
<dbReference type="PROSITE" id="PS50294">
    <property type="entry name" value="WD_REPEATS_REGION"/>
    <property type="match status" value="4"/>
</dbReference>
<dbReference type="Pfam" id="PF00400">
    <property type="entry name" value="WD40"/>
    <property type="match status" value="5"/>
</dbReference>
<dbReference type="InterPro" id="IPR036870">
    <property type="entry name" value="Ribosomal_bS18_sf"/>
</dbReference>
<comment type="caution">
    <text evidence="8">The sequence shown here is derived from an EMBL/GenBank/DDBJ whole genome shotgun (WGS) entry which is preliminary data.</text>
</comment>
<evidence type="ECO:0000313" key="8">
    <source>
        <dbReference type="EMBL" id="OOQ86561.1"/>
    </source>
</evidence>
<dbReference type="GO" id="GO:1990904">
    <property type="term" value="C:ribonucleoprotein complex"/>
    <property type="evidence" value="ECO:0007669"/>
    <property type="project" value="UniProtKB-KW"/>
</dbReference>
<dbReference type="Gene3D" id="2.130.10.10">
    <property type="entry name" value="YVTN repeat-like/Quinoprotein amine dehydrogenase"/>
    <property type="match status" value="2"/>
</dbReference>
<dbReference type="PRINTS" id="PR00320">
    <property type="entry name" value="GPROTEINBRPT"/>
</dbReference>
<dbReference type="CDD" id="cd00200">
    <property type="entry name" value="WD40"/>
    <property type="match status" value="1"/>
</dbReference>
<dbReference type="EMBL" id="LJBN01000137">
    <property type="protein sequence ID" value="OOQ86561.1"/>
    <property type="molecule type" value="Genomic_DNA"/>
</dbReference>
<dbReference type="SUPFAM" id="SSF46911">
    <property type="entry name" value="Ribosomal protein S18"/>
    <property type="match status" value="1"/>
</dbReference>
<dbReference type="GO" id="GO:0051015">
    <property type="term" value="F:actin filament binding"/>
    <property type="evidence" value="ECO:0007669"/>
    <property type="project" value="TreeGrafter"/>
</dbReference>
<dbReference type="AlphaFoldDB" id="A0A1S9RMH0"/>
<sequence length="859" mass="92551">MSQSLFSSPLLRSVASALPSACRWSSSSTAAMSAFTSQRATSSHNQTPRAPIRRRLPNRLRFLEEQKAQGESRALEKFQTRDWKAGDIYAPHDLSPAEMKKWGKRKSPSRDAFDALNLNPLDLYKNFSIMSEYVSPLGRIKHREQTGLRPVNQRKIAKAIRRAMGLGLMPSVHRHPEILAAEMKAKMDGGFRLAAHWMGASSCIITLSAKLILFDQHDIIARIINYGVKRVGREPVTDLELIPAGAAWLAYSTESIWAASPSTTRGAPTQLSSDAKGERLAYASNKSIFIRSIDNPAIARQYTEHKAQTTVARFSPSGFYVASGDATGTVRVWDCVGEGITKGDYSIVNGRINDLAWDGDSQRIIAVGDGKQRYGHCITWDSGNTVGEIYGHTQQINSVSIRQQRPLRAAAAGDDKKLVFYHGAPFKFNTGIGDKHINYIYGVGFSPDGSHLVSVGADRKIWLYDGKTGETKGQIGEGEHKGSIFSVSWSKDSRKFVTASADRTVKIWDVEAGKTTQSWTLGEEGANAVRDHQVGVVWPHGRSDGLLISLSLSGDLNYLVEGNPKPRQVIQGHQKSITSLGQSTSDDKDTLWTGSFEGRVCSWEVASGSAEEIEGEGHPGYIAGLASTAEGSGRIYSVGWDDTIRSIDVAAKTYTGSSSKLTAQPKGVAAAGSTVLVGAAEAVEIFQDGKKTGDFKTKFSVTTVAAHGDVAAIGGENGALQICKVSGSSLSAQTDIQASRNQISMLAFSPDASVLAVGDLRGRVLVYKVADGSLVTDRWTAHTARITSLAWNKAGTHLVSGSLDTNIFVWSLAKPGDWLEVKNAHKEGVNGVAWIDGGSKIASAGADAAVKVWKVEGLQ</sequence>
<feature type="repeat" description="WD" evidence="7">
    <location>
        <begin position="822"/>
        <end position="859"/>
    </location>
</feature>
<evidence type="ECO:0000256" key="1">
    <source>
        <dbReference type="ARBA" id="ARBA00022574"/>
    </source>
</evidence>
<name>A0A1S9RMH0_PENBI</name>
<accession>A0A1S9RMH0</accession>
<dbReference type="InterPro" id="IPR036322">
    <property type="entry name" value="WD40_repeat_dom_sf"/>
</dbReference>
<dbReference type="GO" id="GO:0030864">
    <property type="term" value="C:cortical actin cytoskeleton"/>
    <property type="evidence" value="ECO:0007669"/>
    <property type="project" value="TreeGrafter"/>
</dbReference>
<dbReference type="SUPFAM" id="SSF50978">
    <property type="entry name" value="WD40 repeat-like"/>
    <property type="match status" value="2"/>
</dbReference>
<dbReference type="PANTHER" id="PTHR19856">
    <property type="entry name" value="WD-REPEATCONTAINING PROTEIN WDR1"/>
    <property type="match status" value="1"/>
</dbReference>
<evidence type="ECO:0000256" key="3">
    <source>
        <dbReference type="ARBA" id="ARBA00022980"/>
    </source>
</evidence>
<evidence type="ECO:0000256" key="7">
    <source>
        <dbReference type="PROSITE-ProRule" id="PRU00221"/>
    </source>
</evidence>
<dbReference type="InterPro" id="IPR015943">
    <property type="entry name" value="WD40/YVTN_repeat-like_dom_sf"/>
</dbReference>
<keyword evidence="1 7" id="KW-0853">WD repeat</keyword>
<keyword evidence="3" id="KW-0689">Ribosomal protein</keyword>
<dbReference type="GO" id="GO:0030042">
    <property type="term" value="P:actin filament depolymerization"/>
    <property type="evidence" value="ECO:0007669"/>
    <property type="project" value="TreeGrafter"/>
</dbReference>
<dbReference type="GO" id="GO:0005840">
    <property type="term" value="C:ribosome"/>
    <property type="evidence" value="ECO:0007669"/>
    <property type="project" value="UniProtKB-KW"/>
</dbReference>
<dbReference type="SMART" id="SM00320">
    <property type="entry name" value="WD40"/>
    <property type="match status" value="11"/>
</dbReference>
<dbReference type="InterPro" id="IPR001648">
    <property type="entry name" value="Ribosomal_bS18"/>
</dbReference>
<reference evidence="9" key="1">
    <citation type="submission" date="2015-09" db="EMBL/GenBank/DDBJ databases">
        <authorList>
            <person name="Fill T.P."/>
            <person name="Baretta J.F."/>
            <person name="de Almeida L.G."/>
            <person name="Rocha M."/>
            <person name="de Souza D.H."/>
            <person name="Malavazi I."/>
            <person name="Cerdeira L.T."/>
            <person name="Hong H."/>
            <person name="Samborskyy M."/>
            <person name="de Vasconcelos A.T."/>
            <person name="Leadlay P."/>
            <person name="Rodrigues-Filho E."/>
        </authorList>
    </citation>
    <scope>NUCLEOTIDE SEQUENCE [LARGE SCALE GENOMIC DNA]</scope>
    <source>
        <strain evidence="9">LaBioMMi 136</strain>
    </source>
</reference>
<feature type="repeat" description="WD" evidence="7">
    <location>
        <begin position="302"/>
        <end position="334"/>
    </location>
</feature>
<evidence type="ECO:0000256" key="6">
    <source>
        <dbReference type="ARBA" id="ARBA00038366"/>
    </source>
</evidence>
<evidence type="ECO:0000313" key="9">
    <source>
        <dbReference type="Proteomes" id="UP000190744"/>
    </source>
</evidence>
<comment type="similarity">
    <text evidence="6">Belongs to the WD repeat AIP1 family.</text>
</comment>
<dbReference type="FunFam" id="2.130.10.10:FF:000102">
    <property type="entry name" value="Actin-interacting protein 1"/>
    <property type="match status" value="1"/>
</dbReference>
<gene>
    <name evidence="8" type="ORF">PEBR_20851</name>
</gene>
<dbReference type="Gene3D" id="4.10.640.10">
    <property type="entry name" value="Ribosomal protein S18"/>
    <property type="match status" value="1"/>
</dbReference>
<evidence type="ECO:0000256" key="4">
    <source>
        <dbReference type="ARBA" id="ARBA00023274"/>
    </source>
</evidence>
<dbReference type="GO" id="GO:0003735">
    <property type="term" value="F:structural constituent of ribosome"/>
    <property type="evidence" value="ECO:0007669"/>
    <property type="project" value="InterPro"/>
</dbReference>
<dbReference type="Pfam" id="PF01084">
    <property type="entry name" value="Ribosomal_S18"/>
    <property type="match status" value="1"/>
</dbReference>
<dbReference type="PROSITE" id="PS50082">
    <property type="entry name" value="WD_REPEATS_2"/>
    <property type="match status" value="5"/>
</dbReference>
<evidence type="ECO:0000256" key="2">
    <source>
        <dbReference type="ARBA" id="ARBA00022737"/>
    </source>
</evidence>
<dbReference type="FunFam" id="2.130.10.10:FF:000167">
    <property type="entry name" value="Actin-interacting protein 1"/>
    <property type="match status" value="1"/>
</dbReference>
<keyword evidence="2" id="KW-0677">Repeat</keyword>
<evidence type="ECO:0000256" key="5">
    <source>
        <dbReference type="ARBA" id="ARBA00035264"/>
    </source>
</evidence>
<dbReference type="InterPro" id="IPR020472">
    <property type="entry name" value="WD40_PAC1"/>
</dbReference>
<dbReference type="PANTHER" id="PTHR19856:SF0">
    <property type="entry name" value="WD REPEAT-CONTAINING PROTEIN 1"/>
    <property type="match status" value="1"/>
</dbReference>
<dbReference type="FunFam" id="4.10.640.10:FF:000013">
    <property type="entry name" value="37S ribosomal protein S18"/>
    <property type="match status" value="1"/>
</dbReference>
<dbReference type="GO" id="GO:0006412">
    <property type="term" value="P:translation"/>
    <property type="evidence" value="ECO:0007669"/>
    <property type="project" value="InterPro"/>
</dbReference>
<proteinExistence type="inferred from homology"/>
<dbReference type="Proteomes" id="UP000190744">
    <property type="component" value="Unassembled WGS sequence"/>
</dbReference>
<feature type="repeat" description="WD" evidence="7">
    <location>
        <begin position="477"/>
        <end position="518"/>
    </location>
</feature>
<feature type="repeat" description="WD" evidence="7">
    <location>
        <begin position="779"/>
        <end position="812"/>
    </location>
</feature>